<dbReference type="EMBL" id="SPHZ02000004">
    <property type="protein sequence ID" value="KAF0921835.1"/>
    <property type="molecule type" value="Genomic_DNA"/>
</dbReference>
<name>A0A6G1EBN4_9ORYZ</name>
<dbReference type="EMBL" id="SPHZ02000004">
    <property type="protein sequence ID" value="KAF0921832.1"/>
    <property type="molecule type" value="Genomic_DNA"/>
</dbReference>
<dbReference type="EMBL" id="SPHZ02000004">
    <property type="protein sequence ID" value="KAF0921831.1"/>
    <property type="molecule type" value="Genomic_DNA"/>
</dbReference>
<organism evidence="1 2">
    <name type="scientific">Oryza meyeriana var. granulata</name>
    <dbReference type="NCBI Taxonomy" id="110450"/>
    <lineage>
        <taxon>Eukaryota</taxon>
        <taxon>Viridiplantae</taxon>
        <taxon>Streptophyta</taxon>
        <taxon>Embryophyta</taxon>
        <taxon>Tracheophyta</taxon>
        <taxon>Spermatophyta</taxon>
        <taxon>Magnoliopsida</taxon>
        <taxon>Liliopsida</taxon>
        <taxon>Poales</taxon>
        <taxon>Poaceae</taxon>
        <taxon>BOP clade</taxon>
        <taxon>Oryzoideae</taxon>
        <taxon>Oryzeae</taxon>
        <taxon>Oryzinae</taxon>
        <taxon>Oryza</taxon>
        <taxon>Oryza meyeriana</taxon>
    </lineage>
</organism>
<gene>
    <name evidence="1" type="ORF">E2562_020121</name>
</gene>
<keyword evidence="2" id="KW-1185">Reference proteome</keyword>
<dbReference type="InterPro" id="IPR027417">
    <property type="entry name" value="P-loop_NTPase"/>
</dbReference>
<dbReference type="EMBL" id="SPHZ02000004">
    <property type="protein sequence ID" value="KAF0921833.1"/>
    <property type="molecule type" value="Genomic_DNA"/>
</dbReference>
<proteinExistence type="predicted"/>
<feature type="non-terminal residue" evidence="1">
    <location>
        <position position="1"/>
    </location>
</feature>
<evidence type="ECO:0008006" key="3">
    <source>
        <dbReference type="Google" id="ProtNLM"/>
    </source>
</evidence>
<dbReference type="PANTHER" id="PTHR19248">
    <property type="entry name" value="ATP-BINDING TRANSPORT PROTEIN-RELATED"/>
    <property type="match status" value="1"/>
</dbReference>
<evidence type="ECO:0000313" key="1">
    <source>
        <dbReference type="EMBL" id="KAF0921832.1"/>
    </source>
</evidence>
<dbReference type="OrthoDB" id="1590768at2759"/>
<dbReference type="Proteomes" id="UP000479710">
    <property type="component" value="Unassembled WGS sequence"/>
</dbReference>
<accession>A0A6G1EBN4</accession>
<protein>
    <recommendedName>
        <fullName evidence="3">ABC transporter domain-containing protein</fullName>
    </recommendedName>
</protein>
<comment type="caution">
    <text evidence="1">The sequence shown here is derived from an EMBL/GenBank/DDBJ whole genome shotgun (WGS) entry which is preliminary data.</text>
</comment>
<evidence type="ECO:0000313" key="2">
    <source>
        <dbReference type="Proteomes" id="UP000479710"/>
    </source>
</evidence>
<reference evidence="1 2" key="1">
    <citation type="submission" date="2019-11" db="EMBL/GenBank/DDBJ databases">
        <title>Whole genome sequence of Oryza granulata.</title>
        <authorList>
            <person name="Li W."/>
        </authorList>
    </citation>
    <scope>NUCLEOTIDE SEQUENCE [LARGE SCALE GENOMIC DNA]</scope>
    <source>
        <strain evidence="2">cv. Menghai</strain>
        <tissue evidence="1">Leaf</tissue>
    </source>
</reference>
<dbReference type="AlphaFoldDB" id="A0A6G1EBN4"/>
<dbReference type="SUPFAM" id="SSF52540">
    <property type="entry name" value="P-loop containing nucleoside triphosphate hydrolases"/>
    <property type="match status" value="1"/>
</dbReference>
<dbReference type="InterPro" id="IPR013283">
    <property type="entry name" value="RLI1"/>
</dbReference>
<sequence length="98" mass="11465">KVDHAKQVREACLRKTRRFFTSSPIFELSLKLSVTEGSFNDSHIVVMLGENGTGKMTFIRMLVNDLIFVKYYFCINMDISTFNYNSQDCSYLNFRQDE</sequence>